<dbReference type="GO" id="GO:0006313">
    <property type="term" value="P:DNA transposition"/>
    <property type="evidence" value="ECO:0007669"/>
    <property type="project" value="InterPro"/>
</dbReference>
<feature type="non-terminal residue" evidence="2">
    <location>
        <position position="395"/>
    </location>
</feature>
<dbReference type="RefSeq" id="WP_243164864.1">
    <property type="nucleotide sequence ID" value="NZ_JACHFW010000054.1"/>
</dbReference>
<dbReference type="GO" id="GO:0004803">
    <property type="term" value="F:transposase activity"/>
    <property type="evidence" value="ECO:0007669"/>
    <property type="project" value="InterPro"/>
</dbReference>
<gene>
    <name evidence="2" type="ORF">HNP82_003604</name>
</gene>
<dbReference type="EMBL" id="JACHFW010000054">
    <property type="protein sequence ID" value="MBB5266442.1"/>
    <property type="molecule type" value="Genomic_DNA"/>
</dbReference>
<evidence type="ECO:0000313" key="3">
    <source>
        <dbReference type="Proteomes" id="UP000543642"/>
    </source>
</evidence>
<comment type="caution">
    <text evidence="2">The sequence shown here is derived from an EMBL/GenBank/DDBJ whole genome shotgun (WGS) entry which is preliminary data.</text>
</comment>
<keyword evidence="3" id="KW-1185">Reference proteome</keyword>
<evidence type="ECO:0000259" key="1">
    <source>
        <dbReference type="Pfam" id="PF01609"/>
    </source>
</evidence>
<dbReference type="PANTHER" id="PTHR34614">
    <property type="match status" value="1"/>
</dbReference>
<dbReference type="AlphaFoldDB" id="A0A7W8HF11"/>
<feature type="domain" description="Transposase IS4-like" evidence="1">
    <location>
        <begin position="212"/>
        <end position="355"/>
    </location>
</feature>
<sequence length="395" mass="46228">MYYNFAVQIPSEKGKILTKAKGGSSYVLFQYGSDYKPDKKYAIPKRTIIGRVDPSDPTKMFPNEKFQQYFPEAMLPEELPETYRSCCLRIGPYVVIRYVLNEYKLPKLLGKWFPEDCGLFMDLLSYLIVDEDNAGQHYPDYAFCHPLFSDGMRIYSDSKVCRFFSSVTKEQTIGFLDDWNKRRDHKQRIYISYDSSNKNCNAGDIDLIEYGKAKDDKGIPIFNLALAFDKTNRVPLFYEEYPGSITDVSQFVHMVDKVTEYGYKKVGFILDRGYFSKDNIRYMEEGGYAFVIMVKGRKALVSSLVEENRGTFETERDHSIRAYHVYGKTVKARLYEDDTQDRYFHIYFSPSKHAAERERLELTLDRFKIYMDKHIGDVVTSSKACQEYFTLKYDK</sequence>
<reference evidence="2 3" key="1">
    <citation type="submission" date="2020-08" db="EMBL/GenBank/DDBJ databases">
        <title>Genomic Encyclopedia of Type Strains, Phase IV (KMG-IV): sequencing the most valuable type-strain genomes for metagenomic binning, comparative biology and taxonomic classification.</title>
        <authorList>
            <person name="Goeker M."/>
        </authorList>
    </citation>
    <scope>NUCLEOTIDE SEQUENCE [LARGE SCALE GENOMIC DNA]</scope>
    <source>
        <strain evidence="2 3">DSM 106146</strain>
    </source>
</reference>
<evidence type="ECO:0000313" key="2">
    <source>
        <dbReference type="EMBL" id="MBB5266442.1"/>
    </source>
</evidence>
<dbReference type="GO" id="GO:0003677">
    <property type="term" value="F:DNA binding"/>
    <property type="evidence" value="ECO:0007669"/>
    <property type="project" value="InterPro"/>
</dbReference>
<protein>
    <recommendedName>
        <fullName evidence="1">Transposase IS4-like domain-containing protein</fullName>
    </recommendedName>
</protein>
<proteinExistence type="predicted"/>
<organism evidence="2 3">
    <name type="scientific">Catenibacillus scindens</name>
    <dbReference type="NCBI Taxonomy" id="673271"/>
    <lineage>
        <taxon>Bacteria</taxon>
        <taxon>Bacillati</taxon>
        <taxon>Bacillota</taxon>
        <taxon>Clostridia</taxon>
        <taxon>Lachnospirales</taxon>
        <taxon>Lachnospiraceae</taxon>
        <taxon>Catenibacillus</taxon>
    </lineage>
</organism>
<dbReference type="Proteomes" id="UP000543642">
    <property type="component" value="Unassembled WGS sequence"/>
</dbReference>
<accession>A0A7W8HF11</accession>
<dbReference type="InterPro" id="IPR002559">
    <property type="entry name" value="Transposase_11"/>
</dbReference>
<dbReference type="Pfam" id="PF01609">
    <property type="entry name" value="DDE_Tnp_1"/>
    <property type="match status" value="1"/>
</dbReference>
<dbReference type="PANTHER" id="PTHR34614:SF2">
    <property type="entry name" value="TRANSPOSASE IS4-LIKE DOMAIN-CONTAINING PROTEIN"/>
    <property type="match status" value="1"/>
</dbReference>
<name>A0A7W8HF11_9FIRM</name>